<evidence type="ECO:0000256" key="1">
    <source>
        <dbReference type="SAM" id="MobiDB-lite"/>
    </source>
</evidence>
<sequence length="133" mass="14034">MKPSLFVIALLCLVAAPAGAQQVYSWTDANGTKHFSDTPPPPNTPTAKKLVVRNGVTSEEAEAPADAAPKEGPTMAAAAGYSPEDITRNCAAARKNLDAYNAAKPGEDADPETQIQYQENINKAMSQIKLFCG</sequence>
<accession>A0A1I4W7E3</accession>
<name>A0A1I4W7E3_9GAMM</name>
<gene>
    <name evidence="4" type="ORF">SAMN05216289_10467</name>
</gene>
<dbReference type="STRING" id="578942.SAMN05216289_10467"/>
<dbReference type="RefSeq" id="WP_092405324.1">
    <property type="nucleotide sequence ID" value="NZ_FOVF01000004.1"/>
</dbReference>
<feature type="compositionally biased region" description="Low complexity" evidence="1">
    <location>
        <begin position="64"/>
        <end position="73"/>
    </location>
</feature>
<dbReference type="OrthoDB" id="7068596at2"/>
<dbReference type="AlphaFoldDB" id="A0A1I4W7E3"/>
<feature type="signal peptide" evidence="2">
    <location>
        <begin position="1"/>
        <end position="20"/>
    </location>
</feature>
<evidence type="ECO:0000259" key="3">
    <source>
        <dbReference type="Pfam" id="PF13511"/>
    </source>
</evidence>
<keyword evidence="2" id="KW-0732">Signal</keyword>
<feature type="domain" description="DUF4124" evidence="3">
    <location>
        <begin position="10"/>
        <end position="65"/>
    </location>
</feature>
<feature type="chain" id="PRO_5011567157" description="DUF4124 domain-containing protein" evidence="2">
    <location>
        <begin position="21"/>
        <end position="133"/>
    </location>
</feature>
<dbReference type="EMBL" id="FOVF01000004">
    <property type="protein sequence ID" value="SFN09578.1"/>
    <property type="molecule type" value="Genomic_DNA"/>
</dbReference>
<dbReference type="InterPro" id="IPR025392">
    <property type="entry name" value="DUF4124"/>
</dbReference>
<evidence type="ECO:0000256" key="2">
    <source>
        <dbReference type="SAM" id="SignalP"/>
    </source>
</evidence>
<organism evidence="4 5">
    <name type="scientific">Dokdonella immobilis</name>
    <dbReference type="NCBI Taxonomy" id="578942"/>
    <lineage>
        <taxon>Bacteria</taxon>
        <taxon>Pseudomonadati</taxon>
        <taxon>Pseudomonadota</taxon>
        <taxon>Gammaproteobacteria</taxon>
        <taxon>Lysobacterales</taxon>
        <taxon>Rhodanobacteraceae</taxon>
        <taxon>Dokdonella</taxon>
    </lineage>
</organism>
<evidence type="ECO:0000313" key="5">
    <source>
        <dbReference type="Proteomes" id="UP000198575"/>
    </source>
</evidence>
<dbReference type="Pfam" id="PF13511">
    <property type="entry name" value="DUF4124"/>
    <property type="match status" value="1"/>
</dbReference>
<evidence type="ECO:0000313" key="4">
    <source>
        <dbReference type="EMBL" id="SFN09578.1"/>
    </source>
</evidence>
<dbReference type="Proteomes" id="UP000198575">
    <property type="component" value="Unassembled WGS sequence"/>
</dbReference>
<keyword evidence="5" id="KW-1185">Reference proteome</keyword>
<protein>
    <recommendedName>
        <fullName evidence="3">DUF4124 domain-containing protein</fullName>
    </recommendedName>
</protein>
<reference evidence="4 5" key="1">
    <citation type="submission" date="2016-10" db="EMBL/GenBank/DDBJ databases">
        <authorList>
            <person name="de Groot N.N."/>
        </authorList>
    </citation>
    <scope>NUCLEOTIDE SEQUENCE [LARGE SCALE GENOMIC DNA]</scope>
    <source>
        <strain evidence="4 5">CGMCC 1.7659</strain>
    </source>
</reference>
<feature type="region of interest" description="Disordered" evidence="1">
    <location>
        <begin position="56"/>
        <end position="80"/>
    </location>
</feature>
<proteinExistence type="predicted"/>